<dbReference type="HOGENOM" id="CLU_573070_0_0_1"/>
<accession>K3W7X6</accession>
<organism evidence="3 4">
    <name type="scientific">Globisporangium ultimum (strain ATCC 200006 / CBS 805.95 / DAOM BR144)</name>
    <name type="common">Pythium ultimum</name>
    <dbReference type="NCBI Taxonomy" id="431595"/>
    <lineage>
        <taxon>Eukaryota</taxon>
        <taxon>Sar</taxon>
        <taxon>Stramenopiles</taxon>
        <taxon>Oomycota</taxon>
        <taxon>Peronosporomycetes</taxon>
        <taxon>Pythiales</taxon>
        <taxon>Pythiaceae</taxon>
        <taxon>Globisporangium</taxon>
    </lineage>
</organism>
<dbReference type="InParanoid" id="K3W7X6"/>
<dbReference type="EnsemblProtists" id="PYU1_T001067">
    <property type="protein sequence ID" value="PYU1_T001067"/>
    <property type="gene ID" value="PYU1_G001067"/>
</dbReference>
<protein>
    <submittedName>
        <fullName evidence="3">Uncharacterized protein</fullName>
    </submittedName>
</protein>
<reference evidence="3" key="3">
    <citation type="submission" date="2015-02" db="UniProtKB">
        <authorList>
            <consortium name="EnsemblProtists"/>
        </authorList>
    </citation>
    <scope>IDENTIFICATION</scope>
    <source>
        <strain evidence="3">DAOM BR144</strain>
    </source>
</reference>
<dbReference type="OMA" id="NERLCAT"/>
<feature type="coiled-coil region" evidence="1">
    <location>
        <begin position="5"/>
        <end position="240"/>
    </location>
</feature>
<feature type="compositionally biased region" description="Basic and acidic residues" evidence="2">
    <location>
        <begin position="465"/>
        <end position="477"/>
    </location>
</feature>
<keyword evidence="1" id="KW-0175">Coiled coil</keyword>
<dbReference type="Proteomes" id="UP000019132">
    <property type="component" value="Unassembled WGS sequence"/>
</dbReference>
<evidence type="ECO:0000256" key="2">
    <source>
        <dbReference type="SAM" id="MobiDB-lite"/>
    </source>
</evidence>
<reference evidence="4" key="2">
    <citation type="submission" date="2010-04" db="EMBL/GenBank/DDBJ databases">
        <authorList>
            <person name="Buell R."/>
            <person name="Hamilton J."/>
            <person name="Hostetler J."/>
        </authorList>
    </citation>
    <scope>NUCLEOTIDE SEQUENCE [LARGE SCALE GENOMIC DNA]</scope>
    <source>
        <strain evidence="4">DAOM:BR144</strain>
    </source>
</reference>
<feature type="region of interest" description="Disordered" evidence="2">
    <location>
        <begin position="420"/>
        <end position="477"/>
    </location>
</feature>
<evidence type="ECO:0000313" key="4">
    <source>
        <dbReference type="Proteomes" id="UP000019132"/>
    </source>
</evidence>
<dbReference type="VEuPathDB" id="FungiDB:PYU1_G001067"/>
<dbReference type="eggNOG" id="ENOG502RY0H">
    <property type="taxonomic scope" value="Eukaryota"/>
</dbReference>
<feature type="compositionally biased region" description="Polar residues" evidence="2">
    <location>
        <begin position="451"/>
        <end position="464"/>
    </location>
</feature>
<keyword evidence="4" id="KW-1185">Reference proteome</keyword>
<evidence type="ECO:0000313" key="3">
    <source>
        <dbReference type="EnsemblProtists" id="PYU1_T001067"/>
    </source>
</evidence>
<proteinExistence type="predicted"/>
<dbReference type="EMBL" id="GL376620">
    <property type="status" value="NOT_ANNOTATED_CDS"/>
    <property type="molecule type" value="Genomic_DNA"/>
</dbReference>
<sequence length="477" mass="54490">MEAGMLIANDRVASLTQNLDALKTNMKEQERDLAAYQDHLFQSEELNATLEAEVKSMEEAHSQERESWQASKCQIDAHKVEKDQQLRDVKEDNIRLHEQIEDLCAQIHEGKRSISAESAKFQSACEELQKAKQEHLVELSQANEATKVMERRVQELMVQLEAEQKQKEETANRLQEYENRIASTCQDIMQHEEAHHRENERLCATQMQLDARVKDEQFRNAELQRLLEEKNEMIHQLMQNLKPTSKQREDVNEESAWTTTPCQHNDAENNFPVQENTAAAFRNHEQARYSQQNRVVTETTQEPGSNIGSLLADINRSILTRTDLMDSKARGAHANSPAAYENGECGIQYRNQVISHSLAAVQTGADAEEHIIDNHTNKIHEDIRVLQERISKRLSQAPAAQIAFTNRANLAGIHRTRYQSPCSSYTSYSEEKGYDPTESDSPLPTARKPLKSSSFTRRNGSDFSKQSRDIKLNGEKP</sequence>
<feature type="region of interest" description="Disordered" evidence="2">
    <location>
        <begin position="288"/>
        <end position="308"/>
    </location>
</feature>
<dbReference type="AlphaFoldDB" id="K3W7X6"/>
<evidence type="ECO:0000256" key="1">
    <source>
        <dbReference type="SAM" id="Coils"/>
    </source>
</evidence>
<reference evidence="4" key="1">
    <citation type="journal article" date="2010" name="Genome Biol.">
        <title>Genome sequence of the necrotrophic plant pathogen Pythium ultimum reveals original pathogenicity mechanisms and effector repertoire.</title>
        <authorList>
            <person name="Levesque C.A."/>
            <person name="Brouwer H."/>
            <person name="Cano L."/>
            <person name="Hamilton J.P."/>
            <person name="Holt C."/>
            <person name="Huitema E."/>
            <person name="Raffaele S."/>
            <person name="Robideau G.P."/>
            <person name="Thines M."/>
            <person name="Win J."/>
            <person name="Zerillo M.M."/>
            <person name="Beakes G.W."/>
            <person name="Boore J.L."/>
            <person name="Busam D."/>
            <person name="Dumas B."/>
            <person name="Ferriera S."/>
            <person name="Fuerstenberg S.I."/>
            <person name="Gachon C.M."/>
            <person name="Gaulin E."/>
            <person name="Govers F."/>
            <person name="Grenville-Briggs L."/>
            <person name="Horner N."/>
            <person name="Hostetler J."/>
            <person name="Jiang R.H."/>
            <person name="Johnson J."/>
            <person name="Krajaejun T."/>
            <person name="Lin H."/>
            <person name="Meijer H.J."/>
            <person name="Moore B."/>
            <person name="Morris P."/>
            <person name="Phuntmart V."/>
            <person name="Puiu D."/>
            <person name="Shetty J."/>
            <person name="Stajich J.E."/>
            <person name="Tripathy S."/>
            <person name="Wawra S."/>
            <person name="van West P."/>
            <person name="Whitty B.R."/>
            <person name="Coutinho P.M."/>
            <person name="Henrissat B."/>
            <person name="Martin F."/>
            <person name="Thomas P.D."/>
            <person name="Tyler B.M."/>
            <person name="De Vries R.P."/>
            <person name="Kamoun S."/>
            <person name="Yandell M."/>
            <person name="Tisserat N."/>
            <person name="Buell C.R."/>
        </authorList>
    </citation>
    <scope>NUCLEOTIDE SEQUENCE</scope>
    <source>
        <strain evidence="4">DAOM:BR144</strain>
    </source>
</reference>
<name>K3W7X6_GLOUD</name>